<proteinExistence type="predicted"/>
<dbReference type="GeneID" id="11509076"/>
<reference evidence="4 5" key="1">
    <citation type="journal article" date="2011" name="Nat. Biotechnol.">
        <title>Comparative genomic analysis of the thermophilic biomass-degrading fungi Myceliophthora thermophila and Thielavia terrestris.</title>
        <authorList>
            <person name="Berka R.M."/>
            <person name="Grigoriev I.V."/>
            <person name="Otillar R."/>
            <person name="Salamov A."/>
            <person name="Grimwood J."/>
            <person name="Reid I."/>
            <person name="Ishmael N."/>
            <person name="John T."/>
            <person name="Darmond C."/>
            <person name="Moisan M.-C."/>
            <person name="Henrissat B."/>
            <person name="Coutinho P.M."/>
            <person name="Lombard V."/>
            <person name="Natvig D.O."/>
            <person name="Lindquist E."/>
            <person name="Schmutz J."/>
            <person name="Lucas S."/>
            <person name="Harris P."/>
            <person name="Powlowski J."/>
            <person name="Bellemare A."/>
            <person name="Taylor D."/>
            <person name="Butler G."/>
            <person name="de Vries R.P."/>
            <person name="Allijn I.E."/>
            <person name="van den Brink J."/>
            <person name="Ushinsky S."/>
            <person name="Storms R."/>
            <person name="Powell A.J."/>
            <person name="Paulsen I.T."/>
            <person name="Elbourne L.D.H."/>
            <person name="Baker S.E."/>
            <person name="Magnuson J."/>
            <person name="LaBoissiere S."/>
            <person name="Clutterbuck A.J."/>
            <person name="Martinez D."/>
            <person name="Wogulis M."/>
            <person name="de Leon A.L."/>
            <person name="Rey M.W."/>
            <person name="Tsang A."/>
        </authorList>
    </citation>
    <scope>NUCLEOTIDE SEQUENCE [LARGE SCALE GENOMIC DNA]</scope>
    <source>
        <strain evidence="5">ATCC 42464 / BCRC 31852 / DSM 1799</strain>
    </source>
</reference>
<feature type="transmembrane region" description="Helical" evidence="3">
    <location>
        <begin position="1005"/>
        <end position="1024"/>
    </location>
</feature>
<feature type="coiled-coil region" evidence="1">
    <location>
        <begin position="753"/>
        <end position="780"/>
    </location>
</feature>
<dbReference type="KEGG" id="mtm:MYCTH_2107516"/>
<feature type="region of interest" description="Disordered" evidence="2">
    <location>
        <begin position="594"/>
        <end position="620"/>
    </location>
</feature>
<feature type="region of interest" description="Disordered" evidence="2">
    <location>
        <begin position="966"/>
        <end position="993"/>
    </location>
</feature>
<keyword evidence="1" id="KW-0175">Coiled coil</keyword>
<accession>G2PZZ4</accession>
<evidence type="ECO:0000313" key="4">
    <source>
        <dbReference type="EMBL" id="AEO54818.1"/>
    </source>
</evidence>
<evidence type="ECO:0000256" key="1">
    <source>
        <dbReference type="SAM" id="Coils"/>
    </source>
</evidence>
<feature type="region of interest" description="Disordered" evidence="2">
    <location>
        <begin position="317"/>
        <end position="381"/>
    </location>
</feature>
<dbReference type="VEuPathDB" id="FungiDB:MYCTH_2107516"/>
<dbReference type="InParanoid" id="G2PZZ4"/>
<gene>
    <name evidence="4" type="ORF">MYCTH_2107516</name>
</gene>
<evidence type="ECO:0000256" key="2">
    <source>
        <dbReference type="SAM" id="MobiDB-lite"/>
    </source>
</evidence>
<dbReference type="AlphaFoldDB" id="G2PZZ4"/>
<keyword evidence="3" id="KW-1133">Transmembrane helix</keyword>
<keyword evidence="3" id="KW-0472">Membrane</keyword>
<dbReference type="Proteomes" id="UP000007322">
    <property type="component" value="Chromosome 1"/>
</dbReference>
<dbReference type="HOGENOM" id="CLU_271073_0_0_1"/>
<evidence type="ECO:0000256" key="3">
    <source>
        <dbReference type="SAM" id="Phobius"/>
    </source>
</evidence>
<protein>
    <submittedName>
        <fullName evidence="4">Uncharacterized protein</fullName>
    </submittedName>
</protein>
<feature type="transmembrane region" description="Helical" evidence="3">
    <location>
        <begin position="1088"/>
        <end position="1109"/>
    </location>
</feature>
<organism evidence="4 5">
    <name type="scientific">Thermothelomyces thermophilus (strain ATCC 42464 / BCRC 31852 / DSM 1799)</name>
    <name type="common">Sporotrichum thermophile</name>
    <dbReference type="NCBI Taxonomy" id="573729"/>
    <lineage>
        <taxon>Eukaryota</taxon>
        <taxon>Fungi</taxon>
        <taxon>Dikarya</taxon>
        <taxon>Ascomycota</taxon>
        <taxon>Pezizomycotina</taxon>
        <taxon>Sordariomycetes</taxon>
        <taxon>Sordariomycetidae</taxon>
        <taxon>Sordariales</taxon>
        <taxon>Chaetomiaceae</taxon>
        <taxon>Thermothelomyces</taxon>
    </lineage>
</organism>
<feature type="compositionally biased region" description="Basic and acidic residues" evidence="2">
    <location>
        <begin position="1"/>
        <end position="14"/>
    </location>
</feature>
<dbReference type="RefSeq" id="XP_003660063.1">
    <property type="nucleotide sequence ID" value="XM_003660015.1"/>
</dbReference>
<sequence length="1198" mass="134886">MAEQKRASTDRLLGEADSSVGSSSAPVPQGSDAELGKHGGPVVSSESSQHHGPRTSVDTDRRDNTSAITNRPHGRHNLELVEDIYLDNPEVLTRQDLRAGLTHEPWPVETEARVRLLVEQVTEPPRVGLFERIDFGYDLRMYMEGSNTTIRMRWDRLLACYDIAMRGRNLALSALADASNRSYEGEELEKQSQEAMRMLAKENEDLTRAIEYVESQNRHQEKQIATLEERNRTLAREGFVRRARYDKALGVLEAMLADWEGGTGVPISRPTAGASGDQEARFEAIRQGLEEVRMASAMSNTRYRQLQHKYDALLQETAEPSQGRPSQEISPFPISDPGSEPTLRKREDDMLSNDPEEGRAHLDSQMTSQSGSQPWHQDEESDRLREEIALWRSRCADLKWTIDQLEHRLARQGLEAAYDEKSDRTSMSKMEDSTRFLSATGTGAVRPLADELGTALSFQSSQPSLPPRDVIHDIEAAQLQDTHPSQGSQPSLLPRDVIRDIEAAQLQTIQSSQGVMDEIKATIDELVKRVSTEMAEAKEPHRLEAQQIVEELQKLSLSADAWSREHQKLEENHGLIHGELDALQRMVQLNEQEQQRSRVGLAQSASEQRNGSRSVSTITRSTSSSYEPSVILSFAPSAHEIRHLSLVRVLIQAIRAPPSQNQMGLDTAVSMWLNHLYYLRHELNSVDPNTPTEDLMTKFGAELETLLSYGIEKDARPYYSTIEHYDKLFFCLHELGSYVPKPSVSEKRLLENIRDSISAAEEAQETHGRLEREHETWRAQHPRLPLNSSQFGEVLRLASSFLEVTGSDWNRSSPETRESAAAMEELLARIQKVIADKHLLERRRALQDGIKKQGDQLAKLKEAIPEIGARVDDMIEQMAAFDRLQLRGYSGTTRDARRVDMTLRAGLKRHEMRLRREQQFSQARCEELEAGRARFQAFLDQQALTDRRLAEHVLTQALLRLQSGGSSRPARAITSSARNSDHSRAAGSSCHGHHGHGVLASREQLWTSLCRVLTSLTWLLFLLFTQPHRVQQTASFILSSLFAIPTYLYRLLAYAIFCLRLRRGGEARTRPRDAPPPPLPPPRLALPAVPPASTLLSTALALFTLYAWLSYVAVTVERRIWVGDNDWRFAYVLDVTSGRPLPYPGWSPLRVDFRLATDPAWVWFEEAVHSLWTWERRGVDLVSDGTGVGGRSGGGGGV</sequence>
<feature type="compositionally biased region" description="Polar residues" evidence="2">
    <location>
        <begin position="364"/>
        <end position="375"/>
    </location>
</feature>
<dbReference type="EMBL" id="CP003002">
    <property type="protein sequence ID" value="AEO54818.1"/>
    <property type="molecule type" value="Genomic_DNA"/>
</dbReference>
<feature type="transmembrane region" description="Helical" evidence="3">
    <location>
        <begin position="1036"/>
        <end position="1057"/>
    </location>
</feature>
<dbReference type="OrthoDB" id="4588465at2759"/>
<keyword evidence="3" id="KW-0812">Transmembrane</keyword>
<evidence type="ECO:0000313" key="5">
    <source>
        <dbReference type="Proteomes" id="UP000007322"/>
    </source>
</evidence>
<keyword evidence="5" id="KW-1185">Reference proteome</keyword>
<name>G2PZZ4_THET4</name>
<feature type="region of interest" description="Disordered" evidence="2">
    <location>
        <begin position="1"/>
        <end position="74"/>
    </location>
</feature>
<feature type="compositionally biased region" description="Polar residues" evidence="2">
    <location>
        <begin position="318"/>
        <end position="329"/>
    </location>
</feature>
<feature type="coiled-coil region" evidence="1">
    <location>
        <begin position="185"/>
        <end position="237"/>
    </location>
</feature>
<dbReference type="eggNOG" id="KOG0516">
    <property type="taxonomic scope" value="Eukaryota"/>
</dbReference>